<evidence type="ECO:0000313" key="2">
    <source>
        <dbReference type="EMBL" id="KJV08367.1"/>
    </source>
</evidence>
<accession>A0A0F3IP16</accession>
<proteinExistence type="predicted"/>
<protein>
    <submittedName>
        <fullName evidence="2">Uncharacterized protein</fullName>
    </submittedName>
</protein>
<evidence type="ECO:0000256" key="1">
    <source>
        <dbReference type="SAM" id="MobiDB-lite"/>
    </source>
</evidence>
<sequence length="150" mass="15548">MVTVPQQPLPPGIITSAPTGPAPLFFEGTVGVPDMPAWLKQVPNGAVLQATVQGRVAQNTYSLLTAQGPITISSSLALQVGTQLLFEIGPELQSQRLHLVGGTNPNPLPQPILTPTVGAAPTLPLPQAAAGQNLERDCHPSRRSGPAPHP</sequence>
<dbReference type="RefSeq" id="WP_045777128.1">
    <property type="nucleotide sequence ID" value="NZ_LAJY01000615.1"/>
</dbReference>
<feature type="non-terminal residue" evidence="2">
    <location>
        <position position="150"/>
    </location>
</feature>
<comment type="caution">
    <text evidence="2">The sequence shown here is derived from an EMBL/GenBank/DDBJ whole genome shotgun (WGS) entry which is preliminary data.</text>
</comment>
<name>A0A0F3IP16_9PROT</name>
<gene>
    <name evidence="2" type="ORF">VZ95_18245</name>
</gene>
<dbReference type="Proteomes" id="UP000033774">
    <property type="component" value="Unassembled WGS sequence"/>
</dbReference>
<keyword evidence="3" id="KW-1185">Reference proteome</keyword>
<organism evidence="2 3">
    <name type="scientific">Elstera litoralis</name>
    <dbReference type="NCBI Taxonomy" id="552518"/>
    <lineage>
        <taxon>Bacteria</taxon>
        <taxon>Pseudomonadati</taxon>
        <taxon>Pseudomonadota</taxon>
        <taxon>Alphaproteobacteria</taxon>
        <taxon>Rhodospirillales</taxon>
        <taxon>Rhodospirillaceae</taxon>
        <taxon>Elstera</taxon>
    </lineage>
</organism>
<reference evidence="2 3" key="1">
    <citation type="submission" date="2015-03" db="EMBL/GenBank/DDBJ databases">
        <title>Draft genome sequence of Elstera litoralis.</title>
        <authorList>
            <person name="Rahalkar M.C."/>
            <person name="Dhakephalkar P.K."/>
            <person name="Pore S.D."/>
            <person name="Arora P."/>
            <person name="Kapse N.G."/>
            <person name="Pandit P.S."/>
        </authorList>
    </citation>
    <scope>NUCLEOTIDE SEQUENCE [LARGE SCALE GENOMIC DNA]</scope>
    <source>
        <strain evidence="2 3">Dia-1</strain>
    </source>
</reference>
<feature type="region of interest" description="Disordered" evidence="1">
    <location>
        <begin position="128"/>
        <end position="150"/>
    </location>
</feature>
<dbReference type="EMBL" id="LAJY01000615">
    <property type="protein sequence ID" value="KJV08367.1"/>
    <property type="molecule type" value="Genomic_DNA"/>
</dbReference>
<dbReference type="AlphaFoldDB" id="A0A0F3IP16"/>
<evidence type="ECO:0000313" key="3">
    <source>
        <dbReference type="Proteomes" id="UP000033774"/>
    </source>
</evidence>